<feature type="transmembrane region" description="Helical" evidence="1">
    <location>
        <begin position="282"/>
        <end position="307"/>
    </location>
</feature>
<dbReference type="OrthoDB" id="1726902at2"/>
<feature type="transmembrane region" description="Helical" evidence="1">
    <location>
        <begin position="7"/>
        <end position="28"/>
    </location>
</feature>
<comment type="caution">
    <text evidence="2">The sequence shown here is derived from an EMBL/GenBank/DDBJ whole genome shotgun (WGS) entry which is preliminary data.</text>
</comment>
<sequence length="321" mass="35908">MIRKTSAMVEAGILAAIAIVFAIISMYVPVIGSFINFLWPLPIAICGMRNGLRWSVMTLIVSDIAVAVLISPLHAFSLLAAFGLVGLTLGECMRRGYKPFKLMLISSVACLISIGASFLIALYIMGIQPVDMMFTSLEEAARESVGYYQSMGMSQTEIDAAVKSNAEMLRMMRLIMPGAFFLCAPIIAFVNYLAARKILSKLGAAFEEFPPFTQWNVPGWLLWPYGISLLMVSYYVQYPESLMYHISVNLQVITSVFFVLQGIALIYWWLEKNNKPKWWGTVSVALLFFVQIFSQIIVFVGAFDLVFDFRNLSGKRTSKRA</sequence>
<evidence type="ECO:0000313" key="3">
    <source>
        <dbReference type="EMBL" id="MTU03844.1"/>
    </source>
</evidence>
<keyword evidence="1" id="KW-1133">Transmembrane helix</keyword>
<keyword evidence="1" id="KW-0472">Membrane</keyword>
<protein>
    <submittedName>
        <fullName evidence="2">DUF2232 domain-containing protein</fullName>
    </submittedName>
</protein>
<dbReference type="InterPro" id="IPR018710">
    <property type="entry name" value="DUF2232"/>
</dbReference>
<feature type="transmembrane region" description="Helical" evidence="1">
    <location>
        <begin position="215"/>
        <end position="236"/>
    </location>
</feature>
<organism evidence="2 5">
    <name type="scientific">Phascolarctobacterium faecium</name>
    <dbReference type="NCBI Taxonomy" id="33025"/>
    <lineage>
        <taxon>Bacteria</taxon>
        <taxon>Bacillati</taxon>
        <taxon>Bacillota</taxon>
        <taxon>Negativicutes</taxon>
        <taxon>Acidaminococcales</taxon>
        <taxon>Acidaminococcaceae</taxon>
        <taxon>Phascolarctobacterium</taxon>
    </lineage>
</organism>
<keyword evidence="1" id="KW-0812">Transmembrane</keyword>
<feature type="transmembrane region" description="Helical" evidence="1">
    <location>
        <begin position="102"/>
        <end position="124"/>
    </location>
</feature>
<dbReference type="Proteomes" id="UP000484547">
    <property type="component" value="Unassembled WGS sequence"/>
</dbReference>
<dbReference type="Proteomes" id="UP000443070">
    <property type="component" value="Unassembled WGS sequence"/>
</dbReference>
<gene>
    <name evidence="2" type="ORF">GMD11_05795</name>
    <name evidence="3" type="ORF">GMD18_05440</name>
</gene>
<feature type="transmembrane region" description="Helical" evidence="1">
    <location>
        <begin position="248"/>
        <end position="270"/>
    </location>
</feature>
<evidence type="ECO:0000313" key="5">
    <source>
        <dbReference type="Proteomes" id="UP000484547"/>
    </source>
</evidence>
<dbReference type="Pfam" id="PF09991">
    <property type="entry name" value="DUF2232"/>
    <property type="match status" value="1"/>
</dbReference>
<dbReference type="RefSeq" id="WP_155163858.1">
    <property type="nucleotide sequence ID" value="NZ_JBKYII010000001.1"/>
</dbReference>
<reference evidence="4 5" key="1">
    <citation type="journal article" date="2019" name="Nat. Med.">
        <title>A library of human gut bacterial isolates paired with longitudinal multiomics data enables mechanistic microbiome research.</title>
        <authorList>
            <person name="Poyet M."/>
            <person name="Groussin M."/>
            <person name="Gibbons S.M."/>
            <person name="Avila-Pacheco J."/>
            <person name="Jiang X."/>
            <person name="Kearney S.M."/>
            <person name="Perrotta A.R."/>
            <person name="Berdy B."/>
            <person name="Zhao S."/>
            <person name="Lieberman T.D."/>
            <person name="Swanson P.K."/>
            <person name="Smith M."/>
            <person name="Roesemann S."/>
            <person name="Alexander J.E."/>
            <person name="Rich S.A."/>
            <person name="Livny J."/>
            <person name="Vlamakis H."/>
            <person name="Clish C."/>
            <person name="Bullock K."/>
            <person name="Deik A."/>
            <person name="Scott J."/>
            <person name="Pierce K.A."/>
            <person name="Xavier R.J."/>
            <person name="Alm E.J."/>
        </authorList>
    </citation>
    <scope>NUCLEOTIDE SEQUENCE [LARGE SCALE GENOMIC DNA]</scope>
    <source>
        <strain evidence="2 5">BIOML-A13</strain>
        <strain evidence="3 4">BIOML-A3</strain>
    </source>
</reference>
<name>A0A7X3BV47_9FIRM</name>
<dbReference type="PANTHER" id="PTHR41324">
    <property type="entry name" value="MEMBRANE PROTEIN-RELATED"/>
    <property type="match status" value="1"/>
</dbReference>
<dbReference type="EMBL" id="WNBM01000002">
    <property type="protein sequence ID" value="MTT75782.1"/>
    <property type="molecule type" value="Genomic_DNA"/>
</dbReference>
<dbReference type="EMBL" id="WNBW01000002">
    <property type="protein sequence ID" value="MTU03844.1"/>
    <property type="molecule type" value="Genomic_DNA"/>
</dbReference>
<evidence type="ECO:0000313" key="4">
    <source>
        <dbReference type="Proteomes" id="UP000443070"/>
    </source>
</evidence>
<keyword evidence="4" id="KW-1185">Reference proteome</keyword>
<feature type="transmembrane region" description="Helical" evidence="1">
    <location>
        <begin position="174"/>
        <end position="195"/>
    </location>
</feature>
<dbReference type="Gene3D" id="1.10.1760.20">
    <property type="match status" value="1"/>
</dbReference>
<evidence type="ECO:0000256" key="1">
    <source>
        <dbReference type="SAM" id="Phobius"/>
    </source>
</evidence>
<proteinExistence type="predicted"/>
<accession>A0A7X3BV47</accession>
<feature type="transmembrane region" description="Helical" evidence="1">
    <location>
        <begin position="64"/>
        <end position="90"/>
    </location>
</feature>
<dbReference type="AlphaFoldDB" id="A0A7X3BV47"/>
<dbReference type="PANTHER" id="PTHR41324:SF1">
    <property type="entry name" value="DUF2232 DOMAIN-CONTAINING PROTEIN"/>
    <property type="match status" value="1"/>
</dbReference>
<evidence type="ECO:0000313" key="2">
    <source>
        <dbReference type="EMBL" id="MTT75782.1"/>
    </source>
</evidence>